<keyword evidence="3" id="KW-1185">Reference proteome</keyword>
<organism evidence="2 3">
    <name type="scientific">Streptomyces griseoruber</name>
    <dbReference type="NCBI Taxonomy" id="1943"/>
    <lineage>
        <taxon>Bacteria</taxon>
        <taxon>Bacillati</taxon>
        <taxon>Actinomycetota</taxon>
        <taxon>Actinomycetes</taxon>
        <taxon>Kitasatosporales</taxon>
        <taxon>Streptomycetaceae</taxon>
        <taxon>Streptomyces</taxon>
    </lineage>
</organism>
<evidence type="ECO:0008006" key="4">
    <source>
        <dbReference type="Google" id="ProtNLM"/>
    </source>
</evidence>
<dbReference type="STRING" id="1943.AQJ64_30970"/>
<keyword evidence="1" id="KW-0732">Signal</keyword>
<accession>A0A101SQJ4</accession>
<evidence type="ECO:0000256" key="1">
    <source>
        <dbReference type="SAM" id="SignalP"/>
    </source>
</evidence>
<evidence type="ECO:0000313" key="3">
    <source>
        <dbReference type="Proteomes" id="UP000052982"/>
    </source>
</evidence>
<feature type="chain" id="PRO_5039448648" description="Lipoprotein" evidence="1">
    <location>
        <begin position="21"/>
        <end position="112"/>
    </location>
</feature>
<dbReference type="AlphaFoldDB" id="A0A101SQJ4"/>
<dbReference type="PROSITE" id="PS51257">
    <property type="entry name" value="PROKAR_LIPOPROTEIN"/>
    <property type="match status" value="1"/>
</dbReference>
<dbReference type="EMBL" id="LMWW01000053">
    <property type="protein sequence ID" value="KUN78410.1"/>
    <property type="molecule type" value="Genomic_DNA"/>
</dbReference>
<feature type="signal peptide" evidence="1">
    <location>
        <begin position="1"/>
        <end position="20"/>
    </location>
</feature>
<gene>
    <name evidence="2" type="ORF">AQJ64_30970</name>
</gene>
<name>A0A101SQJ4_9ACTN</name>
<dbReference type="Proteomes" id="UP000052982">
    <property type="component" value="Unassembled WGS sequence"/>
</dbReference>
<protein>
    <recommendedName>
        <fullName evidence="4">Lipoprotein</fullName>
    </recommendedName>
</protein>
<sequence>MRLRGGAATAAMLMSAVTVAAVAGCAGQGTGDGLGSGSGSGSGPKAGGGAALAAAGELTVKGRAPQTGYERDRFGTAWADTDSNGCDTRVISMVRAVVRLFSQRMQGVVGCA</sequence>
<reference evidence="2 3" key="1">
    <citation type="submission" date="2015-10" db="EMBL/GenBank/DDBJ databases">
        <title>Draft genome sequence of Streptomyces griseoruber DSM 40281, type strain for the species Streptomyces griseoruber.</title>
        <authorList>
            <person name="Ruckert C."/>
            <person name="Winkler A."/>
            <person name="Kalinowski J."/>
            <person name="Kampfer P."/>
            <person name="Glaeser S."/>
        </authorList>
    </citation>
    <scope>NUCLEOTIDE SEQUENCE [LARGE SCALE GENOMIC DNA]</scope>
    <source>
        <strain evidence="2 3">DSM 40281</strain>
    </source>
</reference>
<comment type="caution">
    <text evidence="2">The sequence shown here is derived from an EMBL/GenBank/DDBJ whole genome shotgun (WGS) entry which is preliminary data.</text>
</comment>
<evidence type="ECO:0000313" key="2">
    <source>
        <dbReference type="EMBL" id="KUN78410.1"/>
    </source>
</evidence>
<proteinExistence type="predicted"/>